<accession>A0A654MCQ2</accession>
<dbReference type="EMBL" id="CP012850">
    <property type="protein sequence ID" value="ALI37252.1"/>
    <property type="molecule type" value="Genomic_DNA"/>
</dbReference>
<evidence type="ECO:0000313" key="1">
    <source>
        <dbReference type="EMBL" id="ALI37252.1"/>
    </source>
</evidence>
<sequence>MSFEDNILIKSNLVVCGQLLGIYDSKKTLWTIEQLYQKIFDDFRLNQNRLSLKRFVKDVNWIIGHHLISFQDLKVQPLSNK</sequence>
<evidence type="ECO:0000313" key="2">
    <source>
        <dbReference type="Proteomes" id="UP000058925"/>
    </source>
</evidence>
<proteinExistence type="predicted"/>
<dbReference type="GeneID" id="60422933"/>
<dbReference type="Proteomes" id="UP000058925">
    <property type="component" value="Chromosome"/>
</dbReference>
<dbReference type="AlphaFoldDB" id="A0A654MCQ2"/>
<dbReference type="RefSeq" id="WP_196816355.1">
    <property type="nucleotide sequence ID" value="NZ_CP012850.1"/>
</dbReference>
<keyword evidence="2" id="KW-1185">Reference proteome</keyword>
<protein>
    <submittedName>
        <fullName evidence="1">Uncharacterized protein</fullName>
    </submittedName>
</protein>
<dbReference type="KEGG" id="taa:NMY3_03065"/>
<organism evidence="1 2">
    <name type="scientific">Candidatus Nitrosocosmicus oleophilus</name>
    <dbReference type="NCBI Taxonomy" id="1353260"/>
    <lineage>
        <taxon>Archaea</taxon>
        <taxon>Nitrososphaerota</taxon>
        <taxon>Nitrososphaeria</taxon>
        <taxon>Nitrososphaerales</taxon>
        <taxon>Nitrososphaeraceae</taxon>
        <taxon>Candidatus Nitrosocosmicus</taxon>
    </lineage>
</organism>
<reference evidence="2" key="1">
    <citation type="submission" date="2015-10" db="EMBL/GenBank/DDBJ databases">
        <title>Niche specialization of a soil ammonia-oxidizing archaeon, Candidatus Nitrosocosmicus oleophilus.</title>
        <authorList>
            <person name="Jung M.-Y."/>
            <person name="Rhee S.-K."/>
        </authorList>
    </citation>
    <scope>NUCLEOTIDE SEQUENCE [LARGE SCALE GENOMIC DNA]</scope>
    <source>
        <strain evidence="2">MY3</strain>
    </source>
</reference>
<gene>
    <name evidence="1" type="ORF">NMY3_03065</name>
</gene>
<name>A0A654MCQ2_9ARCH</name>